<protein>
    <submittedName>
        <fullName evidence="3">ATP-binding protein</fullName>
    </submittedName>
</protein>
<keyword evidence="3" id="KW-0067">ATP-binding</keyword>
<dbReference type="Pfam" id="PF05872">
    <property type="entry name" value="HerA_C"/>
    <property type="match status" value="1"/>
</dbReference>
<dbReference type="InterPro" id="IPR027417">
    <property type="entry name" value="P-loop_NTPase"/>
</dbReference>
<evidence type="ECO:0000313" key="3">
    <source>
        <dbReference type="EMBL" id="PZQ47919.1"/>
    </source>
</evidence>
<dbReference type="AlphaFoldDB" id="A0A2W5N6I4"/>
<dbReference type="GO" id="GO:0005524">
    <property type="term" value="F:ATP binding"/>
    <property type="evidence" value="ECO:0007669"/>
    <property type="project" value="UniProtKB-KW"/>
</dbReference>
<evidence type="ECO:0000313" key="4">
    <source>
        <dbReference type="Proteomes" id="UP000249185"/>
    </source>
</evidence>
<reference evidence="3 4" key="1">
    <citation type="submission" date="2017-08" db="EMBL/GenBank/DDBJ databases">
        <title>Infants hospitalized years apart are colonized by the same room-sourced microbial strains.</title>
        <authorList>
            <person name="Brooks B."/>
            <person name="Olm M.R."/>
            <person name="Firek B.A."/>
            <person name="Baker R."/>
            <person name="Thomas B.C."/>
            <person name="Morowitz M.J."/>
            <person name="Banfield J.F."/>
        </authorList>
    </citation>
    <scope>NUCLEOTIDE SEQUENCE [LARGE SCALE GENOMIC DNA]</scope>
    <source>
        <strain evidence="3">S2_005_002_R2_34</strain>
    </source>
</reference>
<dbReference type="Gene3D" id="3.40.50.300">
    <property type="entry name" value="P-loop containing nucleotide triphosphate hydrolases"/>
    <property type="match status" value="2"/>
</dbReference>
<dbReference type="PANTHER" id="PTHR30121">
    <property type="entry name" value="UNCHARACTERIZED PROTEIN YJGR-RELATED"/>
    <property type="match status" value="1"/>
</dbReference>
<dbReference type="EMBL" id="QFPW01000014">
    <property type="protein sequence ID" value="PZQ47919.1"/>
    <property type="molecule type" value="Genomic_DNA"/>
</dbReference>
<evidence type="ECO:0000256" key="1">
    <source>
        <dbReference type="SAM" id="MobiDB-lite"/>
    </source>
</evidence>
<gene>
    <name evidence="3" type="ORF">DI556_15590</name>
</gene>
<organism evidence="3 4">
    <name type="scientific">Rhodovulum sulfidophilum</name>
    <name type="common">Rhodobacter sulfidophilus</name>
    <dbReference type="NCBI Taxonomy" id="35806"/>
    <lineage>
        <taxon>Bacteria</taxon>
        <taxon>Pseudomonadati</taxon>
        <taxon>Pseudomonadota</taxon>
        <taxon>Alphaproteobacteria</taxon>
        <taxon>Rhodobacterales</taxon>
        <taxon>Paracoccaceae</taxon>
        <taxon>Rhodovulum</taxon>
    </lineage>
</organism>
<feature type="region of interest" description="Disordered" evidence="1">
    <location>
        <begin position="456"/>
        <end position="477"/>
    </location>
</feature>
<proteinExistence type="predicted"/>
<dbReference type="InterPro" id="IPR051162">
    <property type="entry name" value="T4SS_component"/>
</dbReference>
<evidence type="ECO:0000259" key="2">
    <source>
        <dbReference type="Pfam" id="PF05872"/>
    </source>
</evidence>
<comment type="caution">
    <text evidence="3">The sequence shown here is derived from an EMBL/GenBank/DDBJ whole genome shotgun (WGS) entry which is preliminary data.</text>
</comment>
<feature type="compositionally biased region" description="Low complexity" evidence="1">
    <location>
        <begin position="460"/>
        <end position="471"/>
    </location>
</feature>
<dbReference type="Proteomes" id="UP000249185">
    <property type="component" value="Unassembled WGS sequence"/>
</dbReference>
<dbReference type="PANTHER" id="PTHR30121:SF6">
    <property type="entry name" value="SLR6007 PROTEIN"/>
    <property type="match status" value="1"/>
</dbReference>
<feature type="domain" description="Helicase HerA-like C-terminal" evidence="2">
    <location>
        <begin position="15"/>
        <end position="508"/>
    </location>
</feature>
<keyword evidence="3" id="KW-0547">Nucleotide-binding</keyword>
<dbReference type="SUPFAM" id="SSF52540">
    <property type="entry name" value="P-loop containing nucleoside triphosphate hydrolases"/>
    <property type="match status" value="1"/>
</dbReference>
<sequence length="512" mass="55264">MGENAILVGGAGKDYGEPRELLLRYANRHGLIAGATGTGKTVTLQILAEGLSRAGVPVFVQDAKGDISGLSRPGDPNGKMDAALRERAARIGFADFAYRAFPVVFWDLFGKDGHQIRATVTEMGPLLLARILELTDAQEGVLNIAFKVADEQGLALLDLKDLKAMLTWLSDNAAEVGRTYGNIAPASVGAIQRALLVLENQGATGFFGEPRLELRDLMAVTAEGLGQVNVLMADKLMQSPRLYATFLLWLLSELFEQLPELGDPDKPIMAFFFDEAHLLFDGAPKALVDKVTQVVRLIRSKGVGVYFITQNPDDIPQDVLGQLGNRVQHALRAFTPRDQKVLRLAAETFRPNPDFDTETAIREVGTGEAVISLLEEKGVPAMVSRALIRPPMSRIGPITAEERAETMAASPVAGRYDTAIDPESAAEILAKRAEEAGKQAAEQRRASDMAEQMLRDAQARKPAAATPAARARTTRAEPSLGAEIAKTVVKQLGTRQGQQLVRGILGGLFRGK</sequence>
<dbReference type="InterPro" id="IPR033186">
    <property type="entry name" value="HerA_C"/>
</dbReference>
<name>A0A2W5N6I4_RHOSU</name>
<accession>A0A2W5N6I4</accession>